<feature type="transmembrane region" description="Helical" evidence="1">
    <location>
        <begin position="129"/>
        <end position="147"/>
    </location>
</feature>
<protein>
    <submittedName>
        <fullName evidence="2">Uncharacterized protein</fullName>
    </submittedName>
</protein>
<keyword evidence="1" id="KW-0812">Transmembrane</keyword>
<keyword evidence="1" id="KW-1133">Transmembrane helix</keyword>
<feature type="transmembrane region" description="Helical" evidence="1">
    <location>
        <begin position="42"/>
        <end position="61"/>
    </location>
</feature>
<keyword evidence="1" id="KW-0472">Membrane</keyword>
<evidence type="ECO:0000256" key="1">
    <source>
        <dbReference type="SAM" id="Phobius"/>
    </source>
</evidence>
<gene>
    <name evidence="2" type="ORF">EV192_1055</name>
</gene>
<dbReference type="Proteomes" id="UP000295680">
    <property type="component" value="Unassembled WGS sequence"/>
</dbReference>
<reference evidence="2 3" key="1">
    <citation type="submission" date="2019-03" db="EMBL/GenBank/DDBJ databases">
        <title>Genomic Encyclopedia of Type Strains, Phase IV (KMG-IV): sequencing the most valuable type-strain genomes for metagenomic binning, comparative biology and taxonomic classification.</title>
        <authorList>
            <person name="Goeker M."/>
        </authorList>
    </citation>
    <scope>NUCLEOTIDE SEQUENCE [LARGE SCALE GENOMIC DNA]</scope>
    <source>
        <strain evidence="2 3">DSM 45934</strain>
    </source>
</reference>
<feature type="transmembrane region" description="Helical" evidence="1">
    <location>
        <begin position="97"/>
        <end position="122"/>
    </location>
</feature>
<dbReference type="EMBL" id="SLWS01000005">
    <property type="protein sequence ID" value="TCO57943.1"/>
    <property type="molecule type" value="Genomic_DNA"/>
</dbReference>
<dbReference type="AlphaFoldDB" id="A0A4R2JE78"/>
<accession>A0A4R2JE78</accession>
<feature type="transmembrane region" description="Helical" evidence="1">
    <location>
        <begin position="12"/>
        <end position="30"/>
    </location>
</feature>
<organism evidence="2 3">
    <name type="scientific">Actinocrispum wychmicini</name>
    <dbReference type="NCBI Taxonomy" id="1213861"/>
    <lineage>
        <taxon>Bacteria</taxon>
        <taxon>Bacillati</taxon>
        <taxon>Actinomycetota</taxon>
        <taxon>Actinomycetes</taxon>
        <taxon>Pseudonocardiales</taxon>
        <taxon>Pseudonocardiaceae</taxon>
        <taxon>Actinocrispum</taxon>
    </lineage>
</organism>
<comment type="caution">
    <text evidence="2">The sequence shown here is derived from an EMBL/GenBank/DDBJ whole genome shotgun (WGS) entry which is preliminary data.</text>
</comment>
<feature type="transmembrane region" description="Helical" evidence="1">
    <location>
        <begin position="159"/>
        <end position="184"/>
    </location>
</feature>
<name>A0A4R2JE78_9PSEU</name>
<evidence type="ECO:0000313" key="2">
    <source>
        <dbReference type="EMBL" id="TCO57943.1"/>
    </source>
</evidence>
<proteinExistence type="predicted"/>
<keyword evidence="3" id="KW-1185">Reference proteome</keyword>
<dbReference type="RefSeq" id="WP_132118336.1">
    <property type="nucleotide sequence ID" value="NZ_SLWS01000005.1"/>
</dbReference>
<evidence type="ECO:0000313" key="3">
    <source>
        <dbReference type="Proteomes" id="UP000295680"/>
    </source>
</evidence>
<sequence length="282" mass="30518">MTATSRRDALPLAAGTFGVVALVAGIVMVTSPRFHEARTVGVLALIAAGCAFASLTVWWLSQRHAGEQDQTSLLLRIPPSVLRVRCTRRGVFGGTMAVLAVSTIGGTVGGALAGLLTGLLISLFVPRRALMWIAAAAAVFGGLLGYADEWDSALELVVGGGSVLIIALFGLYTAGGMVLAVVLLARWLTQVFGLCDIDEQRLRDVLRQLGKLLPADEAKLWLHTNVGYLADITNPRERRRFLRSLTAHMPVLVWTSWSIHLRQRAQRQHLATIHEEATRAQR</sequence>